<comment type="cofactor">
    <cofactor evidence="2">
        <name>Zn(2+)</name>
        <dbReference type="ChEBI" id="CHEBI:29105"/>
    </cofactor>
    <text evidence="2">Binds 2 Zn(2+) ions.</text>
</comment>
<name>A0A7K3M339_9ACTN</name>
<dbReference type="InterPro" id="IPR017850">
    <property type="entry name" value="Alkaline_phosphatase_core_sf"/>
</dbReference>
<dbReference type="CDD" id="cd16012">
    <property type="entry name" value="ALP"/>
    <property type="match status" value="1"/>
</dbReference>
<comment type="similarity">
    <text evidence="3">Belongs to the alkaline phosphatase family.</text>
</comment>
<dbReference type="GO" id="GO:0046872">
    <property type="term" value="F:metal ion binding"/>
    <property type="evidence" value="ECO:0007669"/>
    <property type="project" value="UniProtKB-KW"/>
</dbReference>
<keyword evidence="6" id="KW-1185">Reference proteome</keyword>
<dbReference type="InterPro" id="IPR006311">
    <property type="entry name" value="TAT_signal"/>
</dbReference>
<feature type="binding site" evidence="2">
    <location>
        <position position="305"/>
    </location>
    <ligand>
        <name>Mg(2+)</name>
        <dbReference type="ChEBI" id="CHEBI:18420"/>
    </ligand>
</feature>
<keyword evidence="2" id="KW-0479">Metal-binding</keyword>
<protein>
    <submittedName>
        <fullName evidence="5">Alkaline phosphatase</fullName>
    </submittedName>
</protein>
<dbReference type="InterPro" id="IPR001952">
    <property type="entry name" value="Alkaline_phosphatase"/>
</dbReference>
<dbReference type="EMBL" id="WLZY01000003">
    <property type="protein sequence ID" value="NDL57733.1"/>
    <property type="molecule type" value="Genomic_DNA"/>
</dbReference>
<gene>
    <name evidence="5" type="ORF">F7O44_11670</name>
</gene>
<evidence type="ECO:0000256" key="3">
    <source>
        <dbReference type="RuleBase" id="RU003946"/>
    </source>
</evidence>
<feature type="binding site" evidence="2">
    <location>
        <position position="603"/>
    </location>
    <ligand>
        <name>Zn(2+)</name>
        <dbReference type="ChEBI" id="CHEBI:29105"/>
        <label>2</label>
    </ligand>
</feature>
<dbReference type="PANTHER" id="PTHR11596">
    <property type="entry name" value="ALKALINE PHOSPHATASE"/>
    <property type="match status" value="1"/>
</dbReference>
<accession>A0A7K3M339</accession>
<evidence type="ECO:0000256" key="4">
    <source>
        <dbReference type="SAM" id="MobiDB-lite"/>
    </source>
</evidence>
<feature type="binding site" evidence="2">
    <location>
        <position position="494"/>
    </location>
    <ligand>
        <name>Zn(2+)</name>
        <dbReference type="ChEBI" id="CHEBI:29105"/>
        <label>2</label>
    </ligand>
</feature>
<dbReference type="PROSITE" id="PS51318">
    <property type="entry name" value="TAT"/>
    <property type="match status" value="1"/>
</dbReference>
<feature type="binding site" evidence="2">
    <location>
        <position position="195"/>
    </location>
    <ligand>
        <name>Zn(2+)</name>
        <dbReference type="ChEBI" id="CHEBI:29105"/>
        <label>2</label>
    </ligand>
</feature>
<keyword evidence="2" id="KW-0862">Zinc</keyword>
<organism evidence="5 6">
    <name type="scientific">Phytoactinopolyspora mesophila</name>
    <dbReference type="NCBI Taxonomy" id="2650750"/>
    <lineage>
        <taxon>Bacteria</taxon>
        <taxon>Bacillati</taxon>
        <taxon>Actinomycetota</taxon>
        <taxon>Actinomycetes</taxon>
        <taxon>Jiangellales</taxon>
        <taxon>Jiangellaceae</taxon>
        <taxon>Phytoactinopolyspora</taxon>
    </lineage>
</organism>
<feature type="binding site" evidence="2">
    <location>
        <position position="303"/>
    </location>
    <ligand>
        <name>Mg(2+)</name>
        <dbReference type="ChEBI" id="CHEBI:18420"/>
    </ligand>
</feature>
<comment type="caution">
    <text evidence="5">The sequence shown here is derived from an EMBL/GenBank/DDBJ whole genome shotgun (WGS) entry which is preliminary data.</text>
</comment>
<dbReference type="Proteomes" id="UP000460435">
    <property type="component" value="Unassembled WGS sequence"/>
</dbReference>
<evidence type="ECO:0000313" key="5">
    <source>
        <dbReference type="EMBL" id="NDL57733.1"/>
    </source>
</evidence>
<dbReference type="Pfam" id="PF00245">
    <property type="entry name" value="Alk_phosphatase"/>
    <property type="match status" value="1"/>
</dbReference>
<sequence>MGRTRSGQGTRDGFSRRALLQASGGGVAAAAIVGLGVRPASASDEPEQPATPENLTEVDPHAFTARPDQPSGRPDRPQVRILPIDRAKFLAGARFDLRVEATGVDPETTRIDIQVHGEDGPEPLLIGDPERTSSVEDSLEVTYTELAYANPGHFTIKAIVRARGSGRVEAEVHHEVVTADAGGQRAKNVIFFLGDGMGAAAITAARVLSKGITEGKYHGLLEMDQMEFRGIVGTSGVDALSPDSAHTMAAYMTGHKSSVNAMGVYEGNNPDPNDHPRVETMAEVLKRARGMSIGVVTTAEIQDATPAAVWAHTRQRREYIEIMDQALEPEQTPDVLMGGGLASLLPQSEEESRREDDRDLVKEFADLGFAYAQTREQLNAVMAGEIPERLLGLFHTGNLNVYLDRQHDKQDDVLGEWNDQPNLMEMTTAALRILERNENGFFLMVEGASIDKMEHPMDGPRVVYDTIEFDQAIGVAKQWAQDRDDTLIVVTADHNHSMSIVGTHDRRGSDEGRAANGVYGGATYPTYVDDDGDGFPDDPDPDVQLFFGWSSHPDHTDDFQHNSVFSQPALLDDDGRAVDNPDRDPDAELQIGNLPFNQTNCVHTVDDVSIVASGPGAARVNAYLDNTEVFFVLMDALGLDPRTDVAAE</sequence>
<feature type="binding site" evidence="2">
    <location>
        <position position="493"/>
    </location>
    <ligand>
        <name>Zn(2+)</name>
        <dbReference type="ChEBI" id="CHEBI:29105"/>
        <label>2</label>
    </ligand>
</feature>
<feature type="binding site" evidence="2">
    <location>
        <position position="446"/>
    </location>
    <ligand>
        <name>Mg(2+)</name>
        <dbReference type="ChEBI" id="CHEBI:18420"/>
    </ligand>
</feature>
<dbReference type="SMART" id="SM00098">
    <property type="entry name" value="alkPPc"/>
    <property type="match status" value="1"/>
</dbReference>
<dbReference type="RefSeq" id="WP_162450400.1">
    <property type="nucleotide sequence ID" value="NZ_WLZY01000003.1"/>
</dbReference>
<proteinExistence type="inferred from homology"/>
<reference evidence="5 6" key="1">
    <citation type="submission" date="2019-11" db="EMBL/GenBank/DDBJ databases">
        <authorList>
            <person name="Li X.-J."/>
            <person name="Feng X.-M."/>
        </authorList>
    </citation>
    <scope>NUCLEOTIDE SEQUENCE [LARGE SCALE GENOMIC DNA]</scope>
    <source>
        <strain evidence="5 6">XMNu-373</strain>
    </source>
</reference>
<feature type="active site" description="Phosphoserine intermediate" evidence="1">
    <location>
        <position position="244"/>
    </location>
</feature>
<feature type="binding site" evidence="2">
    <location>
        <position position="195"/>
    </location>
    <ligand>
        <name>Mg(2+)</name>
        <dbReference type="ChEBI" id="CHEBI:18420"/>
    </ligand>
</feature>
<dbReference type="PRINTS" id="PR00113">
    <property type="entry name" value="ALKPHPHTASE"/>
</dbReference>
<dbReference type="Gene3D" id="3.40.720.10">
    <property type="entry name" value="Alkaline Phosphatase, subunit A"/>
    <property type="match status" value="1"/>
</dbReference>
<dbReference type="AlphaFoldDB" id="A0A7K3M339"/>
<evidence type="ECO:0000256" key="1">
    <source>
        <dbReference type="PIRSR" id="PIRSR601952-1"/>
    </source>
</evidence>
<dbReference type="SUPFAM" id="SSF53649">
    <property type="entry name" value="Alkaline phosphatase-like"/>
    <property type="match status" value="1"/>
</dbReference>
<evidence type="ECO:0000313" key="6">
    <source>
        <dbReference type="Proteomes" id="UP000460435"/>
    </source>
</evidence>
<comment type="cofactor">
    <cofactor evidence="2">
        <name>Mg(2+)</name>
        <dbReference type="ChEBI" id="CHEBI:18420"/>
    </cofactor>
    <text evidence="2">Binds 1 Mg(2+) ion.</text>
</comment>
<keyword evidence="2" id="KW-0460">Magnesium</keyword>
<feature type="binding site" evidence="2">
    <location>
        <position position="455"/>
    </location>
    <ligand>
        <name>Zn(2+)</name>
        <dbReference type="ChEBI" id="CHEBI:29105"/>
        <label>2</label>
    </ligand>
</feature>
<feature type="region of interest" description="Disordered" evidence="4">
    <location>
        <begin position="38"/>
        <end position="78"/>
    </location>
</feature>
<dbReference type="GO" id="GO:0004035">
    <property type="term" value="F:alkaline phosphatase activity"/>
    <property type="evidence" value="ECO:0007669"/>
    <property type="project" value="TreeGrafter"/>
</dbReference>
<evidence type="ECO:0000256" key="2">
    <source>
        <dbReference type="PIRSR" id="PIRSR601952-2"/>
    </source>
</evidence>
<dbReference type="PANTHER" id="PTHR11596:SF72">
    <property type="entry name" value="ALKALINE PHOSPHATASE"/>
    <property type="match status" value="1"/>
</dbReference>
<feature type="binding site" evidence="2">
    <location>
        <position position="451"/>
    </location>
    <ligand>
        <name>Zn(2+)</name>
        <dbReference type="ChEBI" id="CHEBI:29105"/>
        <label>2</label>
    </ligand>
</feature>